<dbReference type="RefSeq" id="YP_009949459.1">
    <property type="nucleotide sequence ID" value="NC_051580.1"/>
</dbReference>
<accession>A0A346FCF3</accession>
<evidence type="ECO:0000313" key="1">
    <source>
        <dbReference type="EMBL" id="AXN53378.1"/>
    </source>
</evidence>
<dbReference type="GeneID" id="60320861"/>
<dbReference type="Proteomes" id="UP000259812">
    <property type="component" value="Genome"/>
</dbReference>
<proteinExistence type="predicted"/>
<organism evidence="1 2">
    <name type="scientific">Mycobacterium phage Thonko</name>
    <dbReference type="NCBI Taxonomy" id="2282910"/>
    <lineage>
        <taxon>Viruses</taxon>
        <taxon>Duplodnaviria</taxon>
        <taxon>Heunggongvirae</taxon>
        <taxon>Uroviricota</taxon>
        <taxon>Caudoviricetes</taxon>
        <taxon>Bclasvirinae</taxon>
        <taxon>Thonkovirus</taxon>
        <taxon>Thonkovirus thonko</taxon>
    </lineage>
</organism>
<gene>
    <name evidence="1" type="primary">108</name>
    <name evidence="1" type="ORF">PBI_THONKO_108</name>
</gene>
<sequence length="85" mass="9685">MKVTYRKVSKGSYVGDTTDYHIEIDKIEEASGYLDWHIFVSHKLDGQIIGDRRVIGQTYAHTLREGKIEAQALLTIYEAEQLLSA</sequence>
<protein>
    <submittedName>
        <fullName evidence="1">Uncharacterized protein</fullName>
    </submittedName>
</protein>
<keyword evidence="2" id="KW-1185">Reference proteome</keyword>
<dbReference type="EMBL" id="MH632120">
    <property type="protein sequence ID" value="AXN53378.1"/>
    <property type="molecule type" value="Genomic_DNA"/>
</dbReference>
<reference evidence="2" key="1">
    <citation type="submission" date="2018-07" db="EMBL/GenBank/DDBJ databases">
        <authorList>
            <person name="Quirk P.G."/>
            <person name="Krulwich T.A."/>
        </authorList>
    </citation>
    <scope>NUCLEOTIDE SEQUENCE [LARGE SCALE GENOMIC DNA]</scope>
</reference>
<name>A0A346FCF3_9CAUD</name>
<evidence type="ECO:0000313" key="2">
    <source>
        <dbReference type="Proteomes" id="UP000259812"/>
    </source>
</evidence>
<dbReference type="KEGG" id="vg:60320861"/>